<dbReference type="SMART" id="SM00225">
    <property type="entry name" value="BTB"/>
    <property type="match status" value="1"/>
</dbReference>
<evidence type="ECO:0000259" key="2">
    <source>
        <dbReference type="PROSITE" id="PS50097"/>
    </source>
</evidence>
<dbReference type="CDD" id="cd18186">
    <property type="entry name" value="BTB_POZ_ZBTB_KLHL-like"/>
    <property type="match status" value="1"/>
</dbReference>
<comment type="function">
    <text evidence="1">May act as a substrate-specific adapter of an E3 ubiquitin-protein ligase complex (CUL3-RBX1-BTB) which mediates the ubiquitination and subsequent proteasomal degradation of target proteins.</text>
</comment>
<dbReference type="PROSITE" id="PS50097">
    <property type="entry name" value="BTB"/>
    <property type="match status" value="1"/>
</dbReference>
<accession>A0ABP1RDW3</accession>
<feature type="domain" description="BTB" evidence="2">
    <location>
        <begin position="46"/>
        <end position="113"/>
    </location>
</feature>
<protein>
    <recommendedName>
        <fullName evidence="2">BTB domain-containing protein</fullName>
    </recommendedName>
</protein>
<dbReference type="Proteomes" id="UP001642540">
    <property type="component" value="Unassembled WGS sequence"/>
</dbReference>
<comment type="caution">
    <text evidence="3">The sequence shown here is derived from an EMBL/GenBank/DDBJ whole genome shotgun (WGS) entry which is preliminary data.</text>
</comment>
<dbReference type="PANTHER" id="PTHR47274:SF1">
    <property type="entry name" value="BTB_POZ DOMAIN CONTAINING PROTEIN, EXPRESSED"/>
    <property type="match status" value="1"/>
</dbReference>
<dbReference type="Gene3D" id="3.30.710.10">
    <property type="entry name" value="Potassium Channel Kv1.1, Chain A"/>
    <property type="match status" value="1"/>
</dbReference>
<dbReference type="InterPro" id="IPR000210">
    <property type="entry name" value="BTB/POZ_dom"/>
</dbReference>
<organism evidence="3 4">
    <name type="scientific">Orchesella dallaii</name>
    <dbReference type="NCBI Taxonomy" id="48710"/>
    <lineage>
        <taxon>Eukaryota</taxon>
        <taxon>Metazoa</taxon>
        <taxon>Ecdysozoa</taxon>
        <taxon>Arthropoda</taxon>
        <taxon>Hexapoda</taxon>
        <taxon>Collembola</taxon>
        <taxon>Entomobryomorpha</taxon>
        <taxon>Entomobryoidea</taxon>
        <taxon>Orchesellidae</taxon>
        <taxon>Orchesellinae</taxon>
        <taxon>Orchesella</taxon>
    </lineage>
</organism>
<keyword evidence="4" id="KW-1185">Reference proteome</keyword>
<dbReference type="PANTHER" id="PTHR47274">
    <property type="entry name" value="BTB/POZ DOMAIN CONTAINING PROTEIN, EXPRESSED-RELATED"/>
    <property type="match status" value="1"/>
</dbReference>
<sequence>MRVTVKLTTHDENQSARQVSLPILYDGDHDPTKAMVKKALDEQIHCDFELVADNGARIRCHKLFLACQSEFFKRMFETNCVETLENACKLKQSEETVRAFIKYLYSGDLDGAKKSQPIVFNLMEMAHCYNIPYLENAMKKIILDLPITSLDVNVALLMFSFASKVEGYEDIKEKTTLLIRWKPKEVLECEALKSILKYELDTVKQLLAIGLNQ</sequence>
<evidence type="ECO:0000256" key="1">
    <source>
        <dbReference type="ARBA" id="ARBA00002668"/>
    </source>
</evidence>
<dbReference type="SUPFAM" id="SSF54695">
    <property type="entry name" value="POZ domain"/>
    <property type="match status" value="1"/>
</dbReference>
<evidence type="ECO:0000313" key="3">
    <source>
        <dbReference type="EMBL" id="CAL8124626.1"/>
    </source>
</evidence>
<dbReference type="InterPro" id="IPR011333">
    <property type="entry name" value="SKP1/BTB/POZ_sf"/>
</dbReference>
<dbReference type="EMBL" id="CAXLJM020000068">
    <property type="protein sequence ID" value="CAL8124626.1"/>
    <property type="molecule type" value="Genomic_DNA"/>
</dbReference>
<proteinExistence type="predicted"/>
<dbReference type="InterPro" id="IPR044784">
    <property type="entry name" value="At1g01640-like"/>
</dbReference>
<evidence type="ECO:0000313" key="4">
    <source>
        <dbReference type="Proteomes" id="UP001642540"/>
    </source>
</evidence>
<gene>
    <name evidence="3" type="ORF">ODALV1_LOCUS20696</name>
</gene>
<reference evidence="3 4" key="1">
    <citation type="submission" date="2024-08" db="EMBL/GenBank/DDBJ databases">
        <authorList>
            <person name="Cucini C."/>
            <person name="Frati F."/>
        </authorList>
    </citation>
    <scope>NUCLEOTIDE SEQUENCE [LARGE SCALE GENOMIC DNA]</scope>
</reference>
<dbReference type="Pfam" id="PF00651">
    <property type="entry name" value="BTB"/>
    <property type="match status" value="1"/>
</dbReference>
<name>A0ABP1RDW3_9HEXA</name>